<dbReference type="GO" id="GO:0005886">
    <property type="term" value="C:plasma membrane"/>
    <property type="evidence" value="ECO:0007669"/>
    <property type="project" value="UniProtKB-SubCell"/>
</dbReference>
<keyword evidence="3" id="KW-1003">Cell membrane</keyword>
<feature type="transmembrane region" description="Helical" evidence="7">
    <location>
        <begin position="30"/>
        <end position="50"/>
    </location>
</feature>
<dbReference type="Pfam" id="PF00361">
    <property type="entry name" value="Proton_antipo_M"/>
    <property type="match status" value="1"/>
</dbReference>
<dbReference type="GO" id="GO:0042773">
    <property type="term" value="P:ATP synthesis coupled electron transport"/>
    <property type="evidence" value="ECO:0007669"/>
    <property type="project" value="InterPro"/>
</dbReference>
<feature type="transmembrane region" description="Helical" evidence="7">
    <location>
        <begin position="266"/>
        <end position="287"/>
    </location>
</feature>
<comment type="caution">
    <text evidence="9">The sequence shown here is derived from an EMBL/GenBank/DDBJ whole genome shotgun (WGS) entry which is preliminary data.</text>
</comment>
<dbReference type="GO" id="GO:0016491">
    <property type="term" value="F:oxidoreductase activity"/>
    <property type="evidence" value="ECO:0007669"/>
    <property type="project" value="UniProtKB-KW"/>
</dbReference>
<dbReference type="InterPro" id="IPR010227">
    <property type="entry name" value="NADH_Q_OxRdtase_chainM/4"/>
</dbReference>
<dbReference type="EC" id="1.6.5.-" evidence="9"/>
<feature type="transmembrane region" description="Helical" evidence="7">
    <location>
        <begin position="6"/>
        <end position="23"/>
    </location>
</feature>
<keyword evidence="9" id="KW-0560">Oxidoreductase</keyword>
<feature type="transmembrane region" description="Helical" evidence="7">
    <location>
        <begin position="104"/>
        <end position="121"/>
    </location>
</feature>
<evidence type="ECO:0000259" key="8">
    <source>
        <dbReference type="Pfam" id="PF00361"/>
    </source>
</evidence>
<comment type="similarity">
    <text evidence="2">Belongs to the complex I subunit 4 family.</text>
</comment>
<name>A0A7C3EWH3_9CREN</name>
<comment type="subcellular location">
    <subcellularLocation>
        <location evidence="1">Cell membrane</location>
        <topology evidence="1">Multi-pass membrane protein</topology>
    </subcellularLocation>
</comment>
<evidence type="ECO:0000256" key="5">
    <source>
        <dbReference type="ARBA" id="ARBA00022989"/>
    </source>
</evidence>
<organism evidence="9">
    <name type="scientific">Candidatus Methanomethylicus mesodigestus</name>
    <dbReference type="NCBI Taxonomy" id="1867258"/>
    <lineage>
        <taxon>Archaea</taxon>
        <taxon>Thermoproteota</taxon>
        <taxon>Methanosuratincolia</taxon>
        <taxon>Candidatus Methanomethylicales</taxon>
        <taxon>Candidatus Methanomethylicaceae</taxon>
        <taxon>Candidatus Methanomethylicus</taxon>
    </lineage>
</organism>
<dbReference type="InterPro" id="IPR001750">
    <property type="entry name" value="ND/Mrp_TM"/>
</dbReference>
<dbReference type="GO" id="GO:0008137">
    <property type="term" value="F:NADH dehydrogenase (ubiquinone) activity"/>
    <property type="evidence" value="ECO:0007669"/>
    <property type="project" value="InterPro"/>
</dbReference>
<dbReference type="PANTHER" id="PTHR42703">
    <property type="entry name" value="NADH DEHYDROGENASE"/>
    <property type="match status" value="1"/>
</dbReference>
<evidence type="ECO:0000313" key="9">
    <source>
        <dbReference type="EMBL" id="HFK20503.1"/>
    </source>
</evidence>
<keyword evidence="6 7" id="KW-0472">Membrane</keyword>
<dbReference type="EMBL" id="DSTX01000006">
    <property type="protein sequence ID" value="HFK20503.1"/>
    <property type="molecule type" value="Genomic_DNA"/>
</dbReference>
<dbReference type="AlphaFoldDB" id="A0A7C3EWH3"/>
<dbReference type="InterPro" id="IPR050586">
    <property type="entry name" value="CPA3_Na-H_Antiporter_D"/>
</dbReference>
<protein>
    <submittedName>
        <fullName evidence="9">NADH-quinone oxidoreductase subunit M</fullName>
        <ecNumber evidence="9">1.6.5.-</ecNumber>
    </submittedName>
</protein>
<keyword evidence="4 7" id="KW-0812">Transmembrane</keyword>
<reference evidence="9" key="1">
    <citation type="journal article" date="2020" name="mSystems">
        <title>Genome- and Community-Level Interaction Insights into Carbon Utilization and Element Cycling Functions of Hydrothermarchaeota in Hydrothermal Sediment.</title>
        <authorList>
            <person name="Zhou Z."/>
            <person name="Liu Y."/>
            <person name="Xu W."/>
            <person name="Pan J."/>
            <person name="Luo Z.H."/>
            <person name="Li M."/>
        </authorList>
    </citation>
    <scope>NUCLEOTIDE SEQUENCE [LARGE SCALE GENOMIC DNA]</scope>
    <source>
        <strain evidence="9">SpSt-468</strain>
    </source>
</reference>
<dbReference type="NCBIfam" id="TIGR01972">
    <property type="entry name" value="NDH_I_M"/>
    <property type="match status" value="1"/>
</dbReference>
<evidence type="ECO:0000256" key="7">
    <source>
        <dbReference type="SAM" id="Phobius"/>
    </source>
</evidence>
<feature type="transmembrane region" description="Helical" evidence="7">
    <location>
        <begin position="70"/>
        <end position="97"/>
    </location>
</feature>
<evidence type="ECO:0000256" key="3">
    <source>
        <dbReference type="ARBA" id="ARBA00022475"/>
    </source>
</evidence>
<dbReference type="PRINTS" id="PR01437">
    <property type="entry name" value="NUOXDRDTASE4"/>
</dbReference>
<dbReference type="PANTHER" id="PTHR42703:SF1">
    <property type="entry name" value="NA(+)_H(+) ANTIPORTER SUBUNIT D1"/>
    <property type="match status" value="1"/>
</dbReference>
<feature type="transmembrane region" description="Helical" evidence="7">
    <location>
        <begin position="368"/>
        <end position="397"/>
    </location>
</feature>
<evidence type="ECO:0000256" key="4">
    <source>
        <dbReference type="ARBA" id="ARBA00022692"/>
    </source>
</evidence>
<evidence type="ECO:0000256" key="1">
    <source>
        <dbReference type="ARBA" id="ARBA00004651"/>
    </source>
</evidence>
<feature type="transmembrane region" description="Helical" evidence="7">
    <location>
        <begin position="198"/>
        <end position="219"/>
    </location>
</feature>
<feature type="transmembrane region" description="Helical" evidence="7">
    <location>
        <begin position="308"/>
        <end position="328"/>
    </location>
</feature>
<feature type="transmembrane region" description="Helical" evidence="7">
    <location>
        <begin position="231"/>
        <end position="254"/>
    </location>
</feature>
<gene>
    <name evidence="9" type="ORF">ENS19_04390</name>
</gene>
<accession>A0A7C3EWH3</accession>
<proteinExistence type="inferred from homology"/>
<feature type="transmembrane region" description="Helical" evidence="7">
    <location>
        <begin position="450"/>
        <end position="481"/>
    </location>
</feature>
<evidence type="ECO:0000256" key="6">
    <source>
        <dbReference type="ARBA" id="ARBA00023136"/>
    </source>
</evidence>
<feature type="domain" description="NADH:quinone oxidoreductase/Mrp antiporter transmembrane" evidence="8">
    <location>
        <begin position="123"/>
        <end position="400"/>
    </location>
</feature>
<sequence>MQNILLPFVLIALLASSLIPTFIERRSKKASSIFTTAVLCALFAIAVSAASSGGQSYFLFSAPFLGEASLFADGMSFIFIISSLGISAAVSGFAVLAEGGAVKRGFFTLFALYVAALLGIFGSSNLILLFIFFELMLVASWLMIGFWGGENRSAVSLKYFLYTEFGALLLLAGILLLGSSIGTFDMLAIGTDPAITSGVYLGVALIFAGVLVKCASFPFHSWLPDTYSEAPYALTAVMSFSTMAVGGYVLIRVFQSFVPSILSDNALTISLAIFGLINILYGGVIAIKQDDLKRLLAYSSISQVGYMFIGIASGSSLGFLGVAIWSLAHGLSKSSLFMISGLYRKKLGTDKLSEMGGLSKKMPMTSSVFFASFMNACGIPPFLGFWGELLIFLAFISSSIGAGFDAFKLAIGVIAIASSVITVGYSLWAVRRSLFGELPEGLHNASDPPVVTILPLAILASSLVAIGFLPYLITSLFWVFVP</sequence>
<feature type="transmembrane region" description="Helical" evidence="7">
    <location>
        <begin position="409"/>
        <end position="430"/>
    </location>
</feature>
<evidence type="ECO:0000256" key="2">
    <source>
        <dbReference type="ARBA" id="ARBA00009025"/>
    </source>
</evidence>
<feature type="transmembrane region" description="Helical" evidence="7">
    <location>
        <begin position="159"/>
        <end position="178"/>
    </location>
</feature>
<feature type="transmembrane region" description="Helical" evidence="7">
    <location>
        <begin position="127"/>
        <end position="147"/>
    </location>
</feature>
<keyword evidence="5 7" id="KW-1133">Transmembrane helix</keyword>
<dbReference type="InterPro" id="IPR003918">
    <property type="entry name" value="NADH_UbQ_OxRdtase"/>
</dbReference>